<evidence type="ECO:0000313" key="3">
    <source>
        <dbReference type="EMBL" id="TQL46709.1"/>
    </source>
</evidence>
<dbReference type="OrthoDB" id="6631788at2"/>
<accession>A0A542YF46</accession>
<sequence length="159" mass="17554">MREEWRPVVGYEGRYEVSSAGQVRSLLSGTARVLRQPRHPRWGHRHVSLMRDGAHSVHNVHRLVAFAFIGAPTGPVVRHLDGNPDNNAVTNLAFGTVAENNRDTIRHGRNVNASRKTCTNGHDFDDANTYIRPSGARTCRACNRDAAARVAARRKGLAA</sequence>
<keyword evidence="4" id="KW-1185">Reference proteome</keyword>
<proteinExistence type="predicted"/>
<evidence type="ECO:0000259" key="1">
    <source>
        <dbReference type="Pfam" id="PF07463"/>
    </source>
</evidence>
<organism evidence="3 4">
    <name type="scientific">Homoserinimonas aerilata</name>
    <dbReference type="NCBI Taxonomy" id="1162970"/>
    <lineage>
        <taxon>Bacteria</taxon>
        <taxon>Bacillati</taxon>
        <taxon>Actinomycetota</taxon>
        <taxon>Actinomycetes</taxon>
        <taxon>Micrococcales</taxon>
        <taxon>Microbacteriaceae</taxon>
        <taxon>Homoserinimonas</taxon>
    </lineage>
</organism>
<dbReference type="SUPFAM" id="SSF54060">
    <property type="entry name" value="His-Me finger endonucleases"/>
    <property type="match status" value="1"/>
</dbReference>
<dbReference type="AlphaFoldDB" id="A0A542YF46"/>
<dbReference type="GO" id="GO:0016788">
    <property type="term" value="F:hydrolase activity, acting on ester bonds"/>
    <property type="evidence" value="ECO:0007669"/>
    <property type="project" value="InterPro"/>
</dbReference>
<dbReference type="Pfam" id="PF07463">
    <property type="entry name" value="NUMOD4"/>
    <property type="match status" value="1"/>
</dbReference>
<dbReference type="Proteomes" id="UP000317998">
    <property type="component" value="Unassembled WGS sequence"/>
</dbReference>
<dbReference type="Pfam" id="PF13392">
    <property type="entry name" value="HNH_3"/>
    <property type="match status" value="1"/>
</dbReference>
<dbReference type="Gene3D" id="3.90.75.20">
    <property type="match status" value="1"/>
</dbReference>
<dbReference type="InterPro" id="IPR003615">
    <property type="entry name" value="HNH_nuc"/>
</dbReference>
<feature type="domain" description="NUMOD4" evidence="1">
    <location>
        <begin position="3"/>
        <end position="40"/>
    </location>
</feature>
<gene>
    <name evidence="3" type="ORF">FB562_2233</name>
</gene>
<dbReference type="InterPro" id="IPR010902">
    <property type="entry name" value="NUMOD4"/>
</dbReference>
<comment type="caution">
    <text evidence="3">The sequence shown here is derived from an EMBL/GenBank/DDBJ whole genome shotgun (WGS) entry which is preliminary data.</text>
</comment>
<evidence type="ECO:0000259" key="2">
    <source>
        <dbReference type="Pfam" id="PF13392"/>
    </source>
</evidence>
<dbReference type="EMBL" id="VFOM01000002">
    <property type="protein sequence ID" value="TQL46709.1"/>
    <property type="molecule type" value="Genomic_DNA"/>
</dbReference>
<protein>
    <submittedName>
        <fullName evidence="3">NUMOD4 motif-containing protein</fullName>
    </submittedName>
</protein>
<evidence type="ECO:0000313" key="4">
    <source>
        <dbReference type="Proteomes" id="UP000317998"/>
    </source>
</evidence>
<dbReference type="InterPro" id="IPR044925">
    <property type="entry name" value="His-Me_finger_sf"/>
</dbReference>
<feature type="domain" description="HNH nuclease" evidence="2">
    <location>
        <begin position="60"/>
        <end position="102"/>
    </location>
</feature>
<name>A0A542YF46_9MICO</name>
<reference evidence="3 4" key="1">
    <citation type="submission" date="2019-06" db="EMBL/GenBank/DDBJ databases">
        <title>Sequencing the genomes of 1000 actinobacteria strains.</title>
        <authorList>
            <person name="Klenk H.-P."/>
        </authorList>
    </citation>
    <scope>NUCLEOTIDE SEQUENCE [LARGE SCALE GENOMIC DNA]</scope>
    <source>
        <strain evidence="3 4">DSM 26477</strain>
    </source>
</reference>